<dbReference type="WBParaSite" id="Minc3s00066g03339">
    <property type="protein sequence ID" value="Minc3s00066g03339"/>
    <property type="gene ID" value="Minc3s00066g03339"/>
</dbReference>
<organism evidence="1 2">
    <name type="scientific">Meloidogyne incognita</name>
    <name type="common">Southern root-knot nematode worm</name>
    <name type="synonym">Oxyuris incognita</name>
    <dbReference type="NCBI Taxonomy" id="6306"/>
    <lineage>
        <taxon>Eukaryota</taxon>
        <taxon>Metazoa</taxon>
        <taxon>Ecdysozoa</taxon>
        <taxon>Nematoda</taxon>
        <taxon>Chromadorea</taxon>
        <taxon>Rhabditida</taxon>
        <taxon>Tylenchina</taxon>
        <taxon>Tylenchomorpha</taxon>
        <taxon>Tylenchoidea</taxon>
        <taxon>Meloidogynidae</taxon>
        <taxon>Meloidogyninae</taxon>
        <taxon>Meloidogyne</taxon>
        <taxon>Meloidogyne incognita group</taxon>
    </lineage>
</organism>
<keyword evidence="1" id="KW-1185">Reference proteome</keyword>
<proteinExistence type="predicted"/>
<protein>
    <submittedName>
        <fullName evidence="2">Candidate secreted effector</fullName>
    </submittedName>
</protein>
<evidence type="ECO:0000313" key="1">
    <source>
        <dbReference type="Proteomes" id="UP000887563"/>
    </source>
</evidence>
<accession>A0A914KPE7</accession>
<evidence type="ECO:0000313" key="2">
    <source>
        <dbReference type="WBParaSite" id="Minc3s00066g03339"/>
    </source>
</evidence>
<dbReference type="Proteomes" id="UP000887563">
    <property type="component" value="Unplaced"/>
</dbReference>
<dbReference type="AlphaFoldDB" id="A0A914KPE7"/>
<sequence length="65" mass="7850">MPILNILSNLLFRKLLSSLWRCKLLQMPKWTSMLRTIILLPSKTLLYAFFTPWRLLRLPNWTHLP</sequence>
<name>A0A914KPE7_MELIC</name>
<reference evidence="2" key="1">
    <citation type="submission" date="2022-11" db="UniProtKB">
        <authorList>
            <consortium name="WormBaseParasite"/>
        </authorList>
    </citation>
    <scope>IDENTIFICATION</scope>
</reference>